<dbReference type="Pfam" id="PF02770">
    <property type="entry name" value="Acyl-CoA_dh_M"/>
    <property type="match status" value="1"/>
</dbReference>
<evidence type="ECO:0000256" key="4">
    <source>
        <dbReference type="ARBA" id="ARBA00022827"/>
    </source>
</evidence>
<keyword evidence="3 11" id="KW-0285">Flavoprotein</keyword>
<dbReference type="Proteomes" id="UP000632222">
    <property type="component" value="Unassembled WGS sequence"/>
</dbReference>
<dbReference type="PANTHER" id="PTHR42807:SF1">
    <property type="entry name" value="GLUTARYL-COA DEHYDROGENASE, MITOCHONDRIAL"/>
    <property type="match status" value="1"/>
</dbReference>
<dbReference type="InterPro" id="IPR006091">
    <property type="entry name" value="Acyl-CoA_Oxase/DH_mid-dom"/>
</dbReference>
<evidence type="ECO:0000256" key="11">
    <source>
        <dbReference type="RuleBase" id="RU362125"/>
    </source>
</evidence>
<keyword evidence="4 11" id="KW-0274">FAD</keyword>
<evidence type="ECO:0000256" key="10">
    <source>
        <dbReference type="ARBA" id="ARBA00049493"/>
    </source>
</evidence>
<dbReference type="Pfam" id="PF00441">
    <property type="entry name" value="Acyl-CoA_dh_1"/>
    <property type="match status" value="1"/>
</dbReference>
<comment type="pathway">
    <text evidence="8">Amino-acid metabolism; tryptophan metabolism.</text>
</comment>
<comment type="catalytic activity">
    <reaction evidence="10">
        <text>glutaryl-CoA + oxidized [electron-transfer flavoprotein] + 2 H(+) = (2E)-butenoyl-CoA + reduced [electron-transfer flavoprotein] + CO2</text>
        <dbReference type="Rhea" id="RHEA:13389"/>
        <dbReference type="Rhea" id="RHEA-COMP:10685"/>
        <dbReference type="Rhea" id="RHEA-COMP:10686"/>
        <dbReference type="ChEBI" id="CHEBI:15378"/>
        <dbReference type="ChEBI" id="CHEBI:16526"/>
        <dbReference type="ChEBI" id="CHEBI:57332"/>
        <dbReference type="ChEBI" id="CHEBI:57378"/>
        <dbReference type="ChEBI" id="CHEBI:57692"/>
        <dbReference type="ChEBI" id="CHEBI:58307"/>
        <dbReference type="EC" id="1.3.8.6"/>
    </reaction>
</comment>
<sequence>MLDYLNIHDLLQDDERLIQSSVRDFLEREISPHIEHWWNEGIFPRETMQKLGSMGLLGSNLPEQYGGAGVSNVAYGVMMYEIERIDSGLRSAASVQGALVMYPIFAFGSEEQKQKYLPELAAGRMIGCFGLTEPDGGSDPGAMRTRARLDGDFYVLNGNKMWITNSPVADIAVVWAKDDQDIIRGFIVPTDAPGFSAPKITSKMSLRASTTGEIVLEEVRIPKENLLPLSGGLKSPLMCLTQARYGIAWGALGALETVYTTALEYAKTRLTFGKPIGSRQLVQDKLVYMLSEHQKGLLLALRLGQLKDQNRLKFGQVSIAKRNNVRVALQSARLAREILGGNGITTEYPVIRHMLNLETVDTYEGTHDIHTLIVGREITGLNALE</sequence>
<comment type="caution">
    <text evidence="15">The sequence shown here is derived from an EMBL/GenBank/DDBJ whole genome shotgun (WGS) entry which is preliminary data.</text>
</comment>
<gene>
    <name evidence="15" type="ORF">GCM10008938_39210</name>
</gene>
<evidence type="ECO:0000256" key="8">
    <source>
        <dbReference type="ARBA" id="ARBA00037927"/>
    </source>
</evidence>
<feature type="domain" description="Acyl-CoA dehydrogenase/oxidase N-terminal" evidence="14">
    <location>
        <begin position="13"/>
        <end position="123"/>
    </location>
</feature>
<dbReference type="Gene3D" id="1.20.140.10">
    <property type="entry name" value="Butyryl-CoA Dehydrogenase, subunit A, domain 3"/>
    <property type="match status" value="1"/>
</dbReference>
<accession>A0ABQ2D9T6</accession>
<evidence type="ECO:0000256" key="5">
    <source>
        <dbReference type="ARBA" id="ARBA00022946"/>
    </source>
</evidence>
<evidence type="ECO:0000313" key="15">
    <source>
        <dbReference type="EMBL" id="GGJ49405.1"/>
    </source>
</evidence>
<feature type="domain" description="Acyl-CoA dehydrogenase/oxidase C-terminal" evidence="12">
    <location>
        <begin position="232"/>
        <end position="378"/>
    </location>
</feature>
<comment type="cofactor">
    <cofactor evidence="1 11">
        <name>FAD</name>
        <dbReference type="ChEBI" id="CHEBI:57692"/>
    </cofactor>
</comment>
<dbReference type="InterPro" id="IPR046373">
    <property type="entry name" value="Acyl-CoA_Oxase/DH_mid-dom_sf"/>
</dbReference>
<dbReference type="Pfam" id="PF02771">
    <property type="entry name" value="Acyl-CoA_dh_N"/>
    <property type="match status" value="1"/>
</dbReference>
<evidence type="ECO:0000259" key="13">
    <source>
        <dbReference type="Pfam" id="PF02770"/>
    </source>
</evidence>
<name>A0ABQ2D9T6_9DEIO</name>
<organism evidence="15 16">
    <name type="scientific">Deinococcus roseus</name>
    <dbReference type="NCBI Taxonomy" id="392414"/>
    <lineage>
        <taxon>Bacteria</taxon>
        <taxon>Thermotogati</taxon>
        <taxon>Deinococcota</taxon>
        <taxon>Deinococci</taxon>
        <taxon>Deinococcales</taxon>
        <taxon>Deinococcaceae</taxon>
        <taxon>Deinococcus</taxon>
    </lineage>
</organism>
<dbReference type="EC" id="1.3.8.6" evidence="9"/>
<dbReference type="InterPro" id="IPR009075">
    <property type="entry name" value="AcylCo_DH/oxidase_C"/>
</dbReference>
<feature type="domain" description="Acyl-CoA oxidase/dehydrogenase middle" evidence="13">
    <location>
        <begin position="128"/>
        <end position="219"/>
    </location>
</feature>
<evidence type="ECO:0000259" key="12">
    <source>
        <dbReference type="Pfam" id="PF00441"/>
    </source>
</evidence>
<dbReference type="Gene3D" id="2.40.110.10">
    <property type="entry name" value="Butyryl-CoA Dehydrogenase, subunit A, domain 2"/>
    <property type="match status" value="1"/>
</dbReference>
<keyword evidence="5" id="KW-0809">Transit peptide</keyword>
<dbReference type="InterPro" id="IPR013786">
    <property type="entry name" value="AcylCoA_DH/ox_N"/>
</dbReference>
<comment type="pathway">
    <text evidence="7">Amino-acid metabolism; lysine degradation.</text>
</comment>
<dbReference type="PROSITE" id="PS00072">
    <property type="entry name" value="ACYL_COA_DH_1"/>
    <property type="match status" value="1"/>
</dbReference>
<evidence type="ECO:0000256" key="3">
    <source>
        <dbReference type="ARBA" id="ARBA00022630"/>
    </source>
</evidence>
<comment type="similarity">
    <text evidence="2 11">Belongs to the acyl-CoA dehydrogenase family.</text>
</comment>
<dbReference type="InterPro" id="IPR037069">
    <property type="entry name" value="AcylCoA_DH/ox_N_sf"/>
</dbReference>
<dbReference type="Gene3D" id="1.10.540.10">
    <property type="entry name" value="Acyl-CoA dehydrogenase/oxidase, N-terminal domain"/>
    <property type="match status" value="1"/>
</dbReference>
<evidence type="ECO:0000313" key="16">
    <source>
        <dbReference type="Proteomes" id="UP000632222"/>
    </source>
</evidence>
<evidence type="ECO:0000259" key="14">
    <source>
        <dbReference type="Pfam" id="PF02771"/>
    </source>
</evidence>
<evidence type="ECO:0000256" key="6">
    <source>
        <dbReference type="ARBA" id="ARBA00023002"/>
    </source>
</evidence>
<dbReference type="EMBL" id="BMOD01000020">
    <property type="protein sequence ID" value="GGJ49405.1"/>
    <property type="molecule type" value="Genomic_DNA"/>
</dbReference>
<dbReference type="InterPro" id="IPR006089">
    <property type="entry name" value="Acyl-CoA_DH_CS"/>
</dbReference>
<dbReference type="PANTHER" id="PTHR42807">
    <property type="entry name" value="GLUTARYL-COA DEHYDROGENASE, MITOCHONDRIAL"/>
    <property type="match status" value="1"/>
</dbReference>
<dbReference type="SUPFAM" id="SSF56645">
    <property type="entry name" value="Acyl-CoA dehydrogenase NM domain-like"/>
    <property type="match status" value="1"/>
</dbReference>
<evidence type="ECO:0000256" key="9">
    <source>
        <dbReference type="ARBA" id="ARBA00039033"/>
    </source>
</evidence>
<evidence type="ECO:0000256" key="7">
    <source>
        <dbReference type="ARBA" id="ARBA00037899"/>
    </source>
</evidence>
<dbReference type="InterPro" id="IPR009100">
    <property type="entry name" value="AcylCoA_DH/oxidase_NM_dom_sf"/>
</dbReference>
<dbReference type="InterPro" id="IPR036250">
    <property type="entry name" value="AcylCo_DH-like_C"/>
</dbReference>
<keyword evidence="16" id="KW-1185">Reference proteome</keyword>
<evidence type="ECO:0000256" key="1">
    <source>
        <dbReference type="ARBA" id="ARBA00001974"/>
    </source>
</evidence>
<keyword evidence="6 11" id="KW-0560">Oxidoreductase</keyword>
<dbReference type="PROSITE" id="PS00073">
    <property type="entry name" value="ACYL_COA_DH_2"/>
    <property type="match status" value="1"/>
</dbReference>
<evidence type="ECO:0000256" key="2">
    <source>
        <dbReference type="ARBA" id="ARBA00009347"/>
    </source>
</evidence>
<proteinExistence type="inferred from homology"/>
<reference evidence="16" key="1">
    <citation type="journal article" date="2019" name="Int. J. Syst. Evol. Microbiol.">
        <title>The Global Catalogue of Microorganisms (GCM) 10K type strain sequencing project: providing services to taxonomists for standard genome sequencing and annotation.</title>
        <authorList>
            <consortium name="The Broad Institute Genomics Platform"/>
            <consortium name="The Broad Institute Genome Sequencing Center for Infectious Disease"/>
            <person name="Wu L."/>
            <person name="Ma J."/>
        </authorList>
    </citation>
    <scope>NUCLEOTIDE SEQUENCE [LARGE SCALE GENOMIC DNA]</scope>
    <source>
        <strain evidence="16">JCM 14370</strain>
    </source>
</reference>
<dbReference type="SUPFAM" id="SSF47203">
    <property type="entry name" value="Acyl-CoA dehydrogenase C-terminal domain-like"/>
    <property type="match status" value="1"/>
</dbReference>
<protein>
    <recommendedName>
        <fullName evidence="9">glutaryl-CoA dehydrogenase (ETF)</fullName>
        <ecNumber evidence="9">1.3.8.6</ecNumber>
    </recommendedName>
</protein>
<dbReference type="InterPro" id="IPR052033">
    <property type="entry name" value="Glutaryl-CoA_DH_mitochondrial"/>
</dbReference>
<dbReference type="RefSeq" id="WP_189005763.1">
    <property type="nucleotide sequence ID" value="NZ_BMOD01000020.1"/>
</dbReference>